<dbReference type="PANTHER" id="PTHR14097:SF8">
    <property type="entry name" value="NAD(P)-BINDING DOMAIN-CONTAINING PROTEIN"/>
    <property type="match status" value="1"/>
</dbReference>
<dbReference type="InterPro" id="IPR036291">
    <property type="entry name" value="NAD(P)-bd_dom_sf"/>
</dbReference>
<sequence length="254" mass="29028">MHIIITGATGLIGSAVLDIALNDPEVTKISVLSRSPVPQVWAQPKAEAIYVPDFGNYDLELVRKLEDAKGIVWCLGETRHGSITTEDLDRINVQYPLYAAKTFAEGKNVFNFVFVSMLGIERQLHEDVVDKGKAEEGLMKLYKEMPNLKPYSMRLCAMDYRGHKAIHQYIKYPRPWWKILASWVIPMVKWYSAVLNCDSPDFGFLLTELAKRDGSPIESEYAIEEGRFLLAPGFNPLVEKFRRERRMLEDAKTK</sequence>
<comment type="caution">
    <text evidence="1">The sequence shown here is derived from an EMBL/GenBank/DDBJ whole genome shotgun (WGS) entry which is preliminary data.</text>
</comment>
<dbReference type="EMBL" id="QJNU01000047">
    <property type="protein sequence ID" value="RYP09076.1"/>
    <property type="molecule type" value="Genomic_DNA"/>
</dbReference>
<gene>
    <name evidence="1" type="ORF">DL764_001497</name>
</gene>
<dbReference type="AlphaFoldDB" id="A0A4Q4TP73"/>
<dbReference type="Proteomes" id="UP000293360">
    <property type="component" value="Unassembled WGS sequence"/>
</dbReference>
<protein>
    <recommendedName>
        <fullName evidence="3">NAD(P)-binding domain-containing protein</fullName>
    </recommendedName>
</protein>
<proteinExistence type="predicted"/>
<evidence type="ECO:0000313" key="2">
    <source>
        <dbReference type="Proteomes" id="UP000293360"/>
    </source>
</evidence>
<evidence type="ECO:0008006" key="3">
    <source>
        <dbReference type="Google" id="ProtNLM"/>
    </source>
</evidence>
<dbReference type="Gene3D" id="3.40.50.720">
    <property type="entry name" value="NAD(P)-binding Rossmann-like Domain"/>
    <property type="match status" value="1"/>
</dbReference>
<accession>A0A4Q4TP73</accession>
<name>A0A4Q4TP73_9PEZI</name>
<dbReference type="STRING" id="155417.A0A4Q4TP73"/>
<dbReference type="PANTHER" id="PTHR14097">
    <property type="entry name" value="OXIDOREDUCTASE HTATIP2"/>
    <property type="match status" value="1"/>
</dbReference>
<dbReference type="SUPFAM" id="SSF51735">
    <property type="entry name" value="NAD(P)-binding Rossmann-fold domains"/>
    <property type="match status" value="1"/>
</dbReference>
<organism evidence="1 2">
    <name type="scientific">Monosporascus ibericus</name>
    <dbReference type="NCBI Taxonomy" id="155417"/>
    <lineage>
        <taxon>Eukaryota</taxon>
        <taxon>Fungi</taxon>
        <taxon>Dikarya</taxon>
        <taxon>Ascomycota</taxon>
        <taxon>Pezizomycotina</taxon>
        <taxon>Sordariomycetes</taxon>
        <taxon>Xylariomycetidae</taxon>
        <taxon>Xylariales</taxon>
        <taxon>Xylariales incertae sedis</taxon>
        <taxon>Monosporascus</taxon>
    </lineage>
</organism>
<dbReference type="OrthoDB" id="9975943at2759"/>
<evidence type="ECO:0000313" key="1">
    <source>
        <dbReference type="EMBL" id="RYP09076.1"/>
    </source>
</evidence>
<reference evidence="1 2" key="1">
    <citation type="submission" date="2018-06" db="EMBL/GenBank/DDBJ databases">
        <title>Complete Genomes of Monosporascus.</title>
        <authorList>
            <person name="Robinson A.J."/>
            <person name="Natvig D.O."/>
        </authorList>
    </citation>
    <scope>NUCLEOTIDE SEQUENCE [LARGE SCALE GENOMIC DNA]</scope>
    <source>
        <strain evidence="1 2">CBS 110550</strain>
    </source>
</reference>
<keyword evidence="2" id="KW-1185">Reference proteome</keyword>